<gene>
    <name evidence="9" type="primary">ywrB</name>
    <name evidence="9" type="ORF">Cob_v013035</name>
</gene>
<keyword evidence="6 8" id="KW-0472">Membrane</keyword>
<dbReference type="InterPro" id="IPR003370">
    <property type="entry name" value="Chromate_transpt"/>
</dbReference>
<evidence type="ECO:0000313" key="10">
    <source>
        <dbReference type="Proteomes" id="UP000014480"/>
    </source>
</evidence>
<feature type="transmembrane region" description="Helical" evidence="8">
    <location>
        <begin position="295"/>
        <end position="315"/>
    </location>
</feature>
<evidence type="ECO:0000256" key="4">
    <source>
        <dbReference type="ARBA" id="ARBA00022692"/>
    </source>
</evidence>
<dbReference type="GO" id="GO:0015109">
    <property type="term" value="F:chromate transmembrane transporter activity"/>
    <property type="evidence" value="ECO:0007669"/>
    <property type="project" value="InterPro"/>
</dbReference>
<keyword evidence="3" id="KW-1003">Cell membrane</keyword>
<evidence type="ECO:0000256" key="5">
    <source>
        <dbReference type="ARBA" id="ARBA00022989"/>
    </source>
</evidence>
<dbReference type="PANTHER" id="PTHR33567:SF3">
    <property type="entry name" value="CHROMATE ION TRANSPORTER (EUROFUNG)"/>
    <property type="match status" value="1"/>
</dbReference>
<comment type="subcellular location">
    <subcellularLocation>
        <location evidence="1">Cell membrane</location>
        <topology evidence="1">Multi-pass membrane protein</topology>
    </subcellularLocation>
</comment>
<feature type="transmembrane region" description="Helical" evidence="8">
    <location>
        <begin position="471"/>
        <end position="500"/>
    </location>
</feature>
<dbReference type="EMBL" id="AMCV02000059">
    <property type="protein sequence ID" value="TDZ13895.1"/>
    <property type="molecule type" value="Genomic_DNA"/>
</dbReference>
<feature type="transmembrane region" description="Helical" evidence="8">
    <location>
        <begin position="87"/>
        <end position="110"/>
    </location>
</feature>
<keyword evidence="4 8" id="KW-0812">Transmembrane</keyword>
<dbReference type="PANTHER" id="PTHR33567">
    <property type="entry name" value="CHROMATE ION TRANSPORTER (EUROFUNG)"/>
    <property type="match status" value="1"/>
</dbReference>
<feature type="transmembrane region" description="Helical" evidence="8">
    <location>
        <begin position="122"/>
        <end position="142"/>
    </location>
</feature>
<evidence type="ECO:0000256" key="2">
    <source>
        <dbReference type="ARBA" id="ARBA00005262"/>
    </source>
</evidence>
<evidence type="ECO:0000256" key="7">
    <source>
        <dbReference type="SAM" id="MobiDB-lite"/>
    </source>
</evidence>
<name>A0A484F9H9_COLOR</name>
<feature type="region of interest" description="Disordered" evidence="7">
    <location>
        <begin position="213"/>
        <end position="278"/>
    </location>
</feature>
<feature type="compositionally biased region" description="Basic and acidic residues" evidence="7">
    <location>
        <begin position="215"/>
        <end position="240"/>
    </location>
</feature>
<dbReference type="GO" id="GO:0005886">
    <property type="term" value="C:plasma membrane"/>
    <property type="evidence" value="ECO:0007669"/>
    <property type="project" value="UniProtKB-SubCell"/>
</dbReference>
<organism evidence="9 10">
    <name type="scientific">Colletotrichum orbiculare (strain 104-T / ATCC 96160 / CBS 514.97 / LARS 414 / MAFF 240422)</name>
    <name type="common">Cucumber anthracnose fungus</name>
    <name type="synonym">Colletotrichum lagenarium</name>
    <dbReference type="NCBI Taxonomy" id="1213857"/>
    <lineage>
        <taxon>Eukaryota</taxon>
        <taxon>Fungi</taxon>
        <taxon>Dikarya</taxon>
        <taxon>Ascomycota</taxon>
        <taxon>Pezizomycotina</taxon>
        <taxon>Sordariomycetes</taxon>
        <taxon>Hypocreomycetidae</taxon>
        <taxon>Glomerellales</taxon>
        <taxon>Glomerellaceae</taxon>
        <taxon>Colletotrichum</taxon>
        <taxon>Colletotrichum orbiculare species complex</taxon>
    </lineage>
</organism>
<dbReference type="STRING" id="1213857.A0A484F9H9"/>
<sequence length="632" mass="68330">MLAQSWETRLRKTADRAADVFRHNWHLGLTAFGGPPVHFKIFHDRFVKRLKWIDEQMYQELFSICQALSGPASTKMIYCINLLQNNLLGAVLAFLIWSLPGAMGMFGLSVGVSAIGSTLPRAVYALLSGLNAATVGIIALAAVELSQKAITDKLTRTLVFLSAAAGMMYNALWYFPVLMTAAGCAAVVHDYRWVHRPARRALGMVRALLGKRRERSSDEGPREVELQERRSAAADGKDAAAEGSSSAASHPAPTSQRARDARDGQPTHPDPPASPEARVVPKEFRLSSSWKTGTAIITTFFASFITVMVVRGVVADLPVLYRLFSNLYLAGTIIFGGGPVVIPLLREYVVAEGWVSPRDFLIGLAIAQSFPGPNFNFAVFLGGLTAINAGHSSAVGALVSFVAIFTPGMVLVHGTMGVWGALRSRPWVKAAVRGVNAAAVGLIYTAVYRIWQVGYLDEGFQSGRSLGDDPWWVVVTATAYVGGRYYGVAAPFAIVLGAVMGLGRHVQNKKAEQPVYAMRTLVDVNPPSAQTSLQPHHLIGAPSDDPSRWIFMTTRTAQAPHHTTPNSHDDVAPCMEERNFAGAYRTRWGSQLSRRLGTLSRQTIETSAAPFSCAVLFPSTGRGGGFFAAMAR</sequence>
<feature type="transmembrane region" description="Helical" evidence="8">
    <location>
        <begin position="360"/>
        <end position="382"/>
    </location>
</feature>
<comment type="similarity">
    <text evidence="2">Belongs to the chromate ion transporter (CHR) (TC 2.A.51) family.</text>
</comment>
<keyword evidence="5 8" id="KW-1133">Transmembrane helix</keyword>
<evidence type="ECO:0000256" key="6">
    <source>
        <dbReference type="ARBA" id="ARBA00023136"/>
    </source>
</evidence>
<evidence type="ECO:0000256" key="3">
    <source>
        <dbReference type="ARBA" id="ARBA00022475"/>
    </source>
</evidence>
<comment type="caution">
    <text evidence="9">The sequence shown here is derived from an EMBL/GenBank/DDBJ whole genome shotgun (WGS) entry which is preliminary data.</text>
</comment>
<dbReference type="AlphaFoldDB" id="A0A484F9H9"/>
<dbReference type="OrthoDB" id="2160638at2759"/>
<evidence type="ECO:0000256" key="1">
    <source>
        <dbReference type="ARBA" id="ARBA00004651"/>
    </source>
</evidence>
<accession>A0A484F9H9</accession>
<feature type="transmembrane region" description="Helical" evidence="8">
    <location>
        <begin position="327"/>
        <end position="348"/>
    </location>
</feature>
<proteinExistence type="inferred from homology"/>
<evidence type="ECO:0000313" key="9">
    <source>
        <dbReference type="EMBL" id="TDZ13895.1"/>
    </source>
</evidence>
<reference evidence="10" key="2">
    <citation type="journal article" date="2019" name="Mol. Plant Microbe Interact.">
        <title>Genome sequence resources for four phytopathogenic fungi from the Colletotrichum orbiculare species complex.</title>
        <authorList>
            <person name="Gan P."/>
            <person name="Tsushima A."/>
            <person name="Narusaka M."/>
            <person name="Narusaka Y."/>
            <person name="Takano Y."/>
            <person name="Kubo Y."/>
            <person name="Shirasu K."/>
        </authorList>
    </citation>
    <scope>GENOME REANNOTATION</scope>
    <source>
        <strain evidence="10">104-T / ATCC 96160 / CBS 514.97 / LARS 414 / MAFF 240422</strain>
    </source>
</reference>
<reference evidence="10" key="1">
    <citation type="journal article" date="2013" name="New Phytol.">
        <title>Comparative genomic and transcriptomic analyses reveal the hemibiotrophic stage shift of Colletotrichum fungi.</title>
        <authorList>
            <person name="Gan P."/>
            <person name="Ikeda K."/>
            <person name="Irieda H."/>
            <person name="Narusaka M."/>
            <person name="O'Connell R.J."/>
            <person name="Narusaka Y."/>
            <person name="Takano Y."/>
            <person name="Kubo Y."/>
            <person name="Shirasu K."/>
        </authorList>
    </citation>
    <scope>NUCLEOTIDE SEQUENCE [LARGE SCALE GENOMIC DNA]</scope>
    <source>
        <strain evidence="10">104-T / ATCC 96160 / CBS 514.97 / LARS 414 / MAFF 240422</strain>
    </source>
</reference>
<feature type="transmembrane region" description="Helical" evidence="8">
    <location>
        <begin position="394"/>
        <end position="422"/>
    </location>
</feature>
<keyword evidence="10" id="KW-1185">Reference proteome</keyword>
<evidence type="ECO:0000256" key="8">
    <source>
        <dbReference type="SAM" id="Phobius"/>
    </source>
</evidence>
<feature type="transmembrane region" description="Helical" evidence="8">
    <location>
        <begin position="154"/>
        <end position="171"/>
    </location>
</feature>
<protein>
    <submittedName>
        <fullName evidence="9">Transporter YwrB</fullName>
    </submittedName>
</protein>
<dbReference type="Proteomes" id="UP000014480">
    <property type="component" value="Unassembled WGS sequence"/>
</dbReference>
<dbReference type="Pfam" id="PF02417">
    <property type="entry name" value="Chromate_transp"/>
    <property type="match status" value="2"/>
</dbReference>